<proteinExistence type="predicted"/>
<reference evidence="6" key="2">
    <citation type="submission" date="2021-01" db="UniProtKB">
        <authorList>
            <consortium name="EnsemblMetazoa"/>
        </authorList>
    </citation>
    <scope>IDENTIFICATION</scope>
</reference>
<dbReference type="GO" id="GO:0008289">
    <property type="term" value="F:lipid binding"/>
    <property type="evidence" value="ECO:0007669"/>
    <property type="project" value="UniProtKB-KW"/>
</dbReference>
<keyword evidence="3" id="KW-0446">Lipid-binding</keyword>
<dbReference type="SUPFAM" id="SSF55961">
    <property type="entry name" value="Bet v1-like"/>
    <property type="match status" value="1"/>
</dbReference>
<dbReference type="PROSITE" id="PS50848">
    <property type="entry name" value="START"/>
    <property type="match status" value="1"/>
</dbReference>
<evidence type="ECO:0000256" key="1">
    <source>
        <dbReference type="ARBA" id="ARBA00022448"/>
    </source>
</evidence>
<dbReference type="InterPro" id="IPR023393">
    <property type="entry name" value="START-like_dom_sf"/>
</dbReference>
<dbReference type="EnsemblMetazoa" id="XM_001193210">
    <property type="protein sequence ID" value="XP_001193210"/>
    <property type="gene ID" value="LOC756039"/>
</dbReference>
<name>A0A7M7G047_STRPU</name>
<dbReference type="Pfam" id="PF01852">
    <property type="entry name" value="START"/>
    <property type="match status" value="1"/>
</dbReference>
<reference evidence="7" key="1">
    <citation type="submission" date="2015-02" db="EMBL/GenBank/DDBJ databases">
        <title>Genome sequencing for Strongylocentrotus purpuratus.</title>
        <authorList>
            <person name="Murali S."/>
            <person name="Liu Y."/>
            <person name="Vee V."/>
            <person name="English A."/>
            <person name="Wang M."/>
            <person name="Skinner E."/>
            <person name="Han Y."/>
            <person name="Muzny D.M."/>
            <person name="Worley K.C."/>
            <person name="Gibbs R.A."/>
        </authorList>
    </citation>
    <scope>NUCLEOTIDE SEQUENCE</scope>
</reference>
<dbReference type="EnsemblMetazoa" id="XM_030976882">
    <property type="protein sequence ID" value="XP_030832742"/>
    <property type="gene ID" value="LOC756039"/>
</dbReference>
<dbReference type="SMART" id="SM00234">
    <property type="entry name" value="START"/>
    <property type="match status" value="1"/>
</dbReference>
<dbReference type="OrthoDB" id="196858at2759"/>
<comment type="function">
    <text evidence="4">May be involved in the intracellular transport of sterols or other lipids. May bind cholesterol or other sterols.</text>
</comment>
<dbReference type="RefSeq" id="XP_030832742.1">
    <property type="nucleotide sequence ID" value="XM_030976882.1"/>
</dbReference>
<dbReference type="KEGG" id="spu:756039"/>
<evidence type="ECO:0000259" key="5">
    <source>
        <dbReference type="PROSITE" id="PS50848"/>
    </source>
</evidence>
<feature type="domain" description="START" evidence="5">
    <location>
        <begin position="19"/>
        <end position="215"/>
    </location>
</feature>
<evidence type="ECO:0000256" key="4">
    <source>
        <dbReference type="ARBA" id="ARBA00024750"/>
    </source>
</evidence>
<dbReference type="InParanoid" id="A0A7M7G047"/>
<sequence>MTSLHNAEYLKGVEDARIMVEQMHSDRTDWKVSKTTKHVTVSSKKSQVFHGYMHRIECVLDVSLEKAFEYFLPSPVGLRLEWDKTLQLHECIAHLEEEAYLYRAVTHSQIMGLIASREFVYILRVIRRPEEGCIGTFCQSIDHPKYPVQNTPVRGVNYPCGTFFQVQPDKKILVTNYYHVDLGGKLPQSVIDSSIPQIMASTMEHYYKKLQTIKK</sequence>
<dbReference type="InterPro" id="IPR002913">
    <property type="entry name" value="START_lipid-bd_dom"/>
</dbReference>
<accession>A0A7M7G047</accession>
<dbReference type="InterPro" id="IPR043556">
    <property type="entry name" value="StARD5/6"/>
</dbReference>
<dbReference type="AlphaFoldDB" id="A0A7M7G047"/>
<keyword evidence="7" id="KW-1185">Reference proteome</keyword>
<evidence type="ECO:0000313" key="7">
    <source>
        <dbReference type="Proteomes" id="UP000007110"/>
    </source>
</evidence>
<evidence type="ECO:0000256" key="3">
    <source>
        <dbReference type="ARBA" id="ARBA00023121"/>
    </source>
</evidence>
<evidence type="ECO:0000256" key="2">
    <source>
        <dbReference type="ARBA" id="ARBA00023055"/>
    </source>
</evidence>
<dbReference type="Proteomes" id="UP000007110">
    <property type="component" value="Unassembled WGS sequence"/>
</dbReference>
<keyword evidence="2" id="KW-0445">Lipid transport</keyword>
<evidence type="ECO:0000313" key="6">
    <source>
        <dbReference type="EnsemblMetazoa" id="XP_001193210"/>
    </source>
</evidence>
<protein>
    <recommendedName>
        <fullName evidence="5">START domain-containing protein</fullName>
    </recommendedName>
</protein>
<dbReference type="OMA" id="YEGNMDI"/>
<keyword evidence="1" id="KW-0813">Transport</keyword>
<organism evidence="6 7">
    <name type="scientific">Strongylocentrotus purpuratus</name>
    <name type="common">Purple sea urchin</name>
    <dbReference type="NCBI Taxonomy" id="7668"/>
    <lineage>
        <taxon>Eukaryota</taxon>
        <taxon>Metazoa</taxon>
        <taxon>Echinodermata</taxon>
        <taxon>Eleutherozoa</taxon>
        <taxon>Echinozoa</taxon>
        <taxon>Echinoidea</taxon>
        <taxon>Euechinoidea</taxon>
        <taxon>Echinacea</taxon>
        <taxon>Camarodonta</taxon>
        <taxon>Echinidea</taxon>
        <taxon>Strongylocentrotidae</taxon>
        <taxon>Strongylocentrotus</taxon>
    </lineage>
</organism>
<dbReference type="GO" id="GO:0006869">
    <property type="term" value="P:lipid transport"/>
    <property type="evidence" value="ECO:0007669"/>
    <property type="project" value="UniProtKB-KW"/>
</dbReference>
<dbReference type="PANTHER" id="PTHR46374:SF1">
    <property type="entry name" value="START DOMAIN-CONTAINING PROTEIN"/>
    <property type="match status" value="1"/>
</dbReference>
<dbReference type="RefSeq" id="XP_001193210.3">
    <property type="nucleotide sequence ID" value="XM_001193210.4"/>
</dbReference>
<dbReference type="PANTHER" id="PTHR46374">
    <property type="entry name" value="PROTEIN CBG07384"/>
    <property type="match status" value="1"/>
</dbReference>
<dbReference type="Gene3D" id="3.30.530.20">
    <property type="match status" value="1"/>
</dbReference>
<dbReference type="GeneID" id="756039"/>